<dbReference type="Proteomes" id="UP001626549">
    <property type="component" value="Chromosome"/>
</dbReference>
<feature type="domain" description="Major facilitator superfamily (MFS) profile" evidence="7">
    <location>
        <begin position="22"/>
        <end position="428"/>
    </location>
</feature>
<dbReference type="InterPro" id="IPR036259">
    <property type="entry name" value="MFS_trans_sf"/>
</dbReference>
<evidence type="ECO:0000256" key="3">
    <source>
        <dbReference type="ARBA" id="ARBA00022989"/>
    </source>
</evidence>
<dbReference type="CDD" id="cd17380">
    <property type="entry name" value="MFS_SLC17A9_like"/>
    <property type="match status" value="1"/>
</dbReference>
<dbReference type="RefSeq" id="WP_407328785.1">
    <property type="nucleotide sequence ID" value="NZ_CP136865.1"/>
</dbReference>
<feature type="transmembrane region" description="Helical" evidence="6">
    <location>
        <begin position="338"/>
        <end position="360"/>
    </location>
</feature>
<feature type="transmembrane region" description="Helical" evidence="6">
    <location>
        <begin position="402"/>
        <end position="423"/>
    </location>
</feature>
<dbReference type="PANTHER" id="PTHR11662">
    <property type="entry name" value="SOLUTE CARRIER FAMILY 17"/>
    <property type="match status" value="1"/>
</dbReference>
<dbReference type="InterPro" id="IPR020846">
    <property type="entry name" value="MFS_dom"/>
</dbReference>
<feature type="transmembrane region" description="Helical" evidence="6">
    <location>
        <begin position="87"/>
        <end position="109"/>
    </location>
</feature>
<evidence type="ECO:0000256" key="2">
    <source>
        <dbReference type="ARBA" id="ARBA00022692"/>
    </source>
</evidence>
<feature type="transmembrane region" description="Helical" evidence="6">
    <location>
        <begin position="176"/>
        <end position="195"/>
    </location>
</feature>
<dbReference type="Gene3D" id="1.20.1250.20">
    <property type="entry name" value="MFS general substrate transporter like domains"/>
    <property type="match status" value="2"/>
</dbReference>
<feature type="transmembrane region" description="Helical" evidence="6">
    <location>
        <begin position="311"/>
        <end position="332"/>
    </location>
</feature>
<evidence type="ECO:0000259" key="7">
    <source>
        <dbReference type="PROSITE" id="PS50850"/>
    </source>
</evidence>
<feature type="transmembrane region" description="Helical" evidence="6">
    <location>
        <begin position="60"/>
        <end position="80"/>
    </location>
</feature>
<organism evidence="8 9">
    <name type="scientific">Congregibacter brevis</name>
    <dbReference type="NCBI Taxonomy" id="3081201"/>
    <lineage>
        <taxon>Bacteria</taxon>
        <taxon>Pseudomonadati</taxon>
        <taxon>Pseudomonadota</taxon>
        <taxon>Gammaproteobacteria</taxon>
        <taxon>Cellvibrionales</taxon>
        <taxon>Halieaceae</taxon>
        <taxon>Congregibacter</taxon>
    </lineage>
</organism>
<feature type="transmembrane region" description="Helical" evidence="6">
    <location>
        <begin position="21"/>
        <end position="48"/>
    </location>
</feature>
<dbReference type="SUPFAM" id="SSF103473">
    <property type="entry name" value="MFS general substrate transporter"/>
    <property type="match status" value="1"/>
</dbReference>
<keyword evidence="9" id="KW-1185">Reference proteome</keyword>
<feature type="transmembrane region" description="Helical" evidence="6">
    <location>
        <begin position="372"/>
        <end position="396"/>
    </location>
</feature>
<comment type="subcellular location">
    <subcellularLocation>
        <location evidence="1">Membrane</location>
        <topology evidence="1">Multi-pass membrane protein</topology>
    </subcellularLocation>
</comment>
<evidence type="ECO:0000256" key="4">
    <source>
        <dbReference type="ARBA" id="ARBA00023136"/>
    </source>
</evidence>
<dbReference type="InterPro" id="IPR050382">
    <property type="entry name" value="MFS_Na/Anion_cotransporter"/>
</dbReference>
<evidence type="ECO:0000313" key="9">
    <source>
        <dbReference type="Proteomes" id="UP001626549"/>
    </source>
</evidence>
<sequence length="438" mass="46882">MTQSELARGFGRPSQWPKRHVLIGLCFFATFICYIDRVNISVAIIPMAEEFGWSATTKGYVLSSFFVGYLLAMIPTGWLANRFGGKLLLGGALIGWSLFTFLTPIAAGVSLSALLITRVLMGMGEAASFPGVYNLLGRWIPKAEKSRAAAVNLTGIPLGTIFALSTTGLLVNAYGWQSVFYVFGGAGLLFAIFWLKFVHAKPSLHPTISAQEAALLAELEGSEEEEKAPIPWALFLRHPAIWALIINHFCANWTLYLFLAWLPSYFRDVQELSIAGSGLFAIGPWVCQFLGGNLSAYVADRWIAGGKSVTFVRKFMQCGGLIGGAVMLLLAAQATTPGMALFTLCAAFGVSSMAWAGFACNHLDVAPKHADVLFSITNIGGTLPGIIGVALTGMLVDLTGGYTATFVVAAGINVFGALVWLLFATGEPILTDADNDRP</sequence>
<name>A0ABZ0IF87_9GAMM</name>
<feature type="transmembrane region" description="Helical" evidence="6">
    <location>
        <begin position="274"/>
        <end position="299"/>
    </location>
</feature>
<accession>A0ABZ0IF87</accession>
<feature type="transmembrane region" description="Helical" evidence="6">
    <location>
        <begin position="240"/>
        <end position="262"/>
    </location>
</feature>
<feature type="transmembrane region" description="Helical" evidence="6">
    <location>
        <begin position="148"/>
        <end position="170"/>
    </location>
</feature>
<dbReference type="EMBL" id="CP136865">
    <property type="protein sequence ID" value="WOJ97775.1"/>
    <property type="molecule type" value="Genomic_DNA"/>
</dbReference>
<evidence type="ECO:0000256" key="5">
    <source>
        <dbReference type="ARBA" id="ARBA00038514"/>
    </source>
</evidence>
<dbReference type="InterPro" id="IPR011701">
    <property type="entry name" value="MFS"/>
</dbReference>
<feature type="transmembrane region" description="Helical" evidence="6">
    <location>
        <begin position="115"/>
        <end position="136"/>
    </location>
</feature>
<evidence type="ECO:0000313" key="8">
    <source>
        <dbReference type="EMBL" id="WOJ97775.1"/>
    </source>
</evidence>
<keyword evidence="3 6" id="KW-1133">Transmembrane helix</keyword>
<protein>
    <submittedName>
        <fullName evidence="8">ACS family MFS transporter</fullName>
    </submittedName>
</protein>
<evidence type="ECO:0000256" key="1">
    <source>
        <dbReference type="ARBA" id="ARBA00004141"/>
    </source>
</evidence>
<dbReference type="Pfam" id="PF07690">
    <property type="entry name" value="MFS_1"/>
    <property type="match status" value="1"/>
</dbReference>
<keyword evidence="4 6" id="KW-0472">Membrane</keyword>
<reference evidence="8 9" key="1">
    <citation type="submission" date="2023-10" db="EMBL/GenBank/DDBJ databases">
        <title>Two novel species belonging to the OM43/NOR5 clade.</title>
        <authorList>
            <person name="Park M."/>
        </authorList>
    </citation>
    <scope>NUCLEOTIDE SEQUENCE [LARGE SCALE GENOMIC DNA]</scope>
    <source>
        <strain evidence="8 9">IMCC45268</strain>
    </source>
</reference>
<evidence type="ECO:0000256" key="6">
    <source>
        <dbReference type="SAM" id="Phobius"/>
    </source>
</evidence>
<dbReference type="InterPro" id="IPR044777">
    <property type="entry name" value="SLC17A9-like"/>
</dbReference>
<comment type="similarity">
    <text evidence="5">Belongs to the major facilitator superfamily. Phthalate permease family.</text>
</comment>
<dbReference type="PROSITE" id="PS50850">
    <property type="entry name" value="MFS"/>
    <property type="match status" value="1"/>
</dbReference>
<gene>
    <name evidence="8" type="ORF">R0137_04165</name>
</gene>
<dbReference type="PANTHER" id="PTHR11662:SF399">
    <property type="entry name" value="FI19708P1-RELATED"/>
    <property type="match status" value="1"/>
</dbReference>
<keyword evidence="2 6" id="KW-0812">Transmembrane</keyword>
<proteinExistence type="inferred from homology"/>